<evidence type="ECO:0000256" key="6">
    <source>
        <dbReference type="ARBA" id="ARBA00022691"/>
    </source>
</evidence>
<comment type="pathway">
    <text evidence="1 13">Cofactor biosynthesis; biotin biosynthesis; biotin from 7,8-diaminononanoate: step 2/2.</text>
</comment>
<dbReference type="PROSITE" id="PS51918">
    <property type="entry name" value="RADICAL_SAM"/>
    <property type="match status" value="1"/>
</dbReference>
<evidence type="ECO:0000259" key="15">
    <source>
        <dbReference type="PROSITE" id="PS51918"/>
    </source>
</evidence>
<evidence type="ECO:0000256" key="1">
    <source>
        <dbReference type="ARBA" id="ARBA00004942"/>
    </source>
</evidence>
<keyword evidence="11 13" id="KW-0411">Iron-sulfur</keyword>
<feature type="binding site" evidence="13 14">
    <location>
        <position position="200"/>
    </location>
    <ligand>
        <name>[2Fe-2S] cluster</name>
        <dbReference type="ChEBI" id="CHEBI:190135"/>
    </ligand>
</feature>
<dbReference type="UniPathway" id="UPA00078">
    <property type="reaction ID" value="UER00162"/>
</dbReference>
<comment type="catalytic activity">
    <reaction evidence="12 13">
        <text>(4R,5S)-dethiobiotin + (sulfur carrier)-SH + 2 reduced [2Fe-2S]-[ferredoxin] + 2 S-adenosyl-L-methionine = (sulfur carrier)-H + biotin + 2 5'-deoxyadenosine + 2 L-methionine + 2 oxidized [2Fe-2S]-[ferredoxin]</text>
        <dbReference type="Rhea" id="RHEA:22060"/>
        <dbReference type="Rhea" id="RHEA-COMP:10000"/>
        <dbReference type="Rhea" id="RHEA-COMP:10001"/>
        <dbReference type="Rhea" id="RHEA-COMP:14737"/>
        <dbReference type="Rhea" id="RHEA-COMP:14739"/>
        <dbReference type="ChEBI" id="CHEBI:17319"/>
        <dbReference type="ChEBI" id="CHEBI:29917"/>
        <dbReference type="ChEBI" id="CHEBI:33737"/>
        <dbReference type="ChEBI" id="CHEBI:33738"/>
        <dbReference type="ChEBI" id="CHEBI:57586"/>
        <dbReference type="ChEBI" id="CHEBI:57844"/>
        <dbReference type="ChEBI" id="CHEBI:59789"/>
        <dbReference type="ChEBI" id="CHEBI:64428"/>
        <dbReference type="ChEBI" id="CHEBI:149473"/>
        <dbReference type="EC" id="2.8.1.6"/>
    </reaction>
</comment>
<comment type="cofactor">
    <cofactor evidence="14">
        <name>[2Fe-2S] cluster</name>
        <dbReference type="ChEBI" id="CHEBI:190135"/>
    </cofactor>
    <text evidence="14">Binds 1 [2Fe-2S] cluster. The cluster is coordinated with 3 cysteines and 1 arginine.</text>
</comment>
<feature type="binding site" evidence="13 14">
    <location>
        <position position="72"/>
    </location>
    <ligand>
        <name>[4Fe-4S] cluster</name>
        <dbReference type="ChEBI" id="CHEBI:49883"/>
        <note>4Fe-4S-S-AdoMet</note>
    </ligand>
</feature>
<proteinExistence type="inferred from homology"/>
<comment type="similarity">
    <text evidence="2 13">Belongs to the radical SAM superfamily. Biotin synthase family.</text>
</comment>
<comment type="caution">
    <text evidence="13">Lacks conserved residue(s) required for the propagation of feature annotation.</text>
</comment>
<keyword evidence="7 13" id="KW-0001">2Fe-2S</keyword>
<dbReference type="GO" id="GO:0051539">
    <property type="term" value="F:4 iron, 4 sulfur cluster binding"/>
    <property type="evidence" value="ECO:0007669"/>
    <property type="project" value="UniProtKB-KW"/>
</dbReference>
<dbReference type="GO" id="GO:0009102">
    <property type="term" value="P:biotin biosynthetic process"/>
    <property type="evidence" value="ECO:0007669"/>
    <property type="project" value="UniProtKB-UniRule"/>
</dbReference>
<evidence type="ECO:0000256" key="4">
    <source>
        <dbReference type="ARBA" id="ARBA00022485"/>
    </source>
</evidence>
<dbReference type="InterPro" id="IPR058240">
    <property type="entry name" value="rSAM_sf"/>
</dbReference>
<evidence type="ECO:0000256" key="13">
    <source>
        <dbReference type="HAMAP-Rule" id="MF_01694"/>
    </source>
</evidence>
<evidence type="ECO:0000313" key="17">
    <source>
        <dbReference type="Proteomes" id="UP000007844"/>
    </source>
</evidence>
<keyword evidence="17" id="KW-1185">Reference proteome</keyword>
<dbReference type="InterPro" id="IPR013785">
    <property type="entry name" value="Aldolase_TIM"/>
</dbReference>
<dbReference type="Pfam" id="PF04055">
    <property type="entry name" value="Radical_SAM"/>
    <property type="match status" value="1"/>
</dbReference>
<dbReference type="KEGG" id="daf:Desaf_2294"/>
<evidence type="ECO:0000256" key="2">
    <source>
        <dbReference type="ARBA" id="ARBA00010765"/>
    </source>
</evidence>
<dbReference type="STRING" id="690850.Desaf_2294"/>
<keyword evidence="5 13" id="KW-0808">Transferase</keyword>
<dbReference type="HAMAP" id="MF_01694">
    <property type="entry name" value="BioB"/>
    <property type="match status" value="1"/>
</dbReference>
<organism evidence="16 17">
    <name type="scientific">Desulfocurvibacter africanus subsp. africanus str. Walvis Bay</name>
    <dbReference type="NCBI Taxonomy" id="690850"/>
    <lineage>
        <taxon>Bacteria</taxon>
        <taxon>Pseudomonadati</taxon>
        <taxon>Thermodesulfobacteriota</taxon>
        <taxon>Desulfovibrionia</taxon>
        <taxon>Desulfovibrionales</taxon>
        <taxon>Desulfovibrionaceae</taxon>
        <taxon>Desulfocurvibacter</taxon>
    </lineage>
</organism>
<dbReference type="PANTHER" id="PTHR22976">
    <property type="entry name" value="BIOTIN SYNTHASE"/>
    <property type="match status" value="1"/>
</dbReference>
<keyword evidence="8 13" id="KW-0479">Metal-binding</keyword>
<evidence type="ECO:0000256" key="9">
    <source>
        <dbReference type="ARBA" id="ARBA00022756"/>
    </source>
</evidence>
<dbReference type="PANTHER" id="PTHR22976:SF2">
    <property type="entry name" value="BIOTIN SYNTHASE, MITOCHONDRIAL"/>
    <property type="match status" value="1"/>
</dbReference>
<dbReference type="GO" id="GO:0004076">
    <property type="term" value="F:biotin synthase activity"/>
    <property type="evidence" value="ECO:0007669"/>
    <property type="project" value="UniProtKB-UniRule"/>
</dbReference>
<dbReference type="SMART" id="SM00876">
    <property type="entry name" value="BATS"/>
    <property type="match status" value="1"/>
</dbReference>
<dbReference type="GO" id="GO:0051537">
    <property type="term" value="F:2 iron, 2 sulfur cluster binding"/>
    <property type="evidence" value="ECO:0007669"/>
    <property type="project" value="UniProtKB-KW"/>
</dbReference>
<feature type="binding site" evidence="13 14">
    <location>
        <position position="65"/>
    </location>
    <ligand>
        <name>[4Fe-4S] cluster</name>
        <dbReference type="ChEBI" id="CHEBI:49883"/>
        <note>4Fe-4S-S-AdoMet</note>
    </ligand>
</feature>
<gene>
    <name evidence="13" type="primary">bioB</name>
    <name evidence="16" type="ORF">Desaf_2294</name>
</gene>
<comment type="cofactor">
    <cofactor evidence="13">
        <name>[2Fe-2S] cluster</name>
        <dbReference type="ChEBI" id="CHEBI:190135"/>
    </cofactor>
    <text evidence="13">Binds 1 [2Fe-2S] cluster. The cluster is coordinated with 3 cysteines and 1 arginine.</text>
</comment>
<keyword evidence="9 13" id="KW-0093">Biotin biosynthesis</keyword>
<dbReference type="CDD" id="cd01335">
    <property type="entry name" value="Radical_SAM"/>
    <property type="match status" value="1"/>
</dbReference>
<comment type="function">
    <text evidence="13">Catalyzes the conversion of dethiobiotin (DTB) to biotin by the insertion of a sulfur atom into dethiobiotin via a radical-based mechanism.</text>
</comment>
<dbReference type="eggNOG" id="COG0502">
    <property type="taxonomic scope" value="Bacteria"/>
</dbReference>
<dbReference type="GO" id="GO:0005506">
    <property type="term" value="F:iron ion binding"/>
    <property type="evidence" value="ECO:0007669"/>
    <property type="project" value="UniProtKB-UniRule"/>
</dbReference>
<feature type="binding site" evidence="13 14">
    <location>
        <position position="69"/>
    </location>
    <ligand>
        <name>[4Fe-4S] cluster</name>
        <dbReference type="ChEBI" id="CHEBI:49883"/>
        <note>4Fe-4S-S-AdoMet</note>
    </ligand>
</feature>
<dbReference type="SUPFAM" id="SSF102114">
    <property type="entry name" value="Radical SAM enzymes"/>
    <property type="match status" value="1"/>
</dbReference>
<feature type="domain" description="Radical SAM core" evidence="15">
    <location>
        <begin position="47"/>
        <end position="275"/>
    </location>
</feature>
<dbReference type="AlphaFoldDB" id="F3YXC2"/>
<feature type="binding site" evidence="13 14">
    <location>
        <position position="270"/>
    </location>
    <ligand>
        <name>[2Fe-2S] cluster</name>
        <dbReference type="ChEBI" id="CHEBI:190135"/>
    </ligand>
</feature>
<dbReference type="HOGENOM" id="CLU_033172_2_1_7"/>
<dbReference type="Proteomes" id="UP000007844">
    <property type="component" value="Chromosome"/>
</dbReference>
<keyword evidence="10 13" id="KW-0408">Iron</keyword>
<dbReference type="EC" id="2.8.1.6" evidence="3 13"/>
<dbReference type="Gene3D" id="3.20.20.70">
    <property type="entry name" value="Aldolase class I"/>
    <property type="match status" value="1"/>
</dbReference>
<evidence type="ECO:0000256" key="14">
    <source>
        <dbReference type="PIRSR" id="PIRSR001619-1"/>
    </source>
</evidence>
<reference evidence="16 17" key="1">
    <citation type="journal article" date="2011" name="J. Bacteriol.">
        <title>Genome sequence of the mercury-methylating and pleomorphic Desulfovibrio africanus Strain Walvis Bay.</title>
        <authorList>
            <person name="Brown S.D."/>
            <person name="Wall J.D."/>
            <person name="Kucken A.M."/>
            <person name="Gilmour C.C."/>
            <person name="Podar M."/>
            <person name="Brandt C.C."/>
            <person name="Teshima H."/>
            <person name="Detter J.C."/>
            <person name="Han C.S."/>
            <person name="Land M.L."/>
            <person name="Lucas S."/>
            <person name="Han J."/>
            <person name="Pennacchio L."/>
            <person name="Nolan M."/>
            <person name="Pitluck S."/>
            <person name="Woyke T."/>
            <person name="Goodwin L."/>
            <person name="Palumbo A.V."/>
            <person name="Elias D.A."/>
        </authorList>
    </citation>
    <scope>NUCLEOTIDE SEQUENCE [LARGE SCALE GENOMIC DNA]</scope>
    <source>
        <strain evidence="16 17">Walvis Bay</strain>
    </source>
</reference>
<dbReference type="SFLD" id="SFLDG01278">
    <property type="entry name" value="biotin_synthase_like"/>
    <property type="match status" value="1"/>
</dbReference>
<dbReference type="InterPro" id="IPR002684">
    <property type="entry name" value="Biotin_synth/BioAB"/>
</dbReference>
<dbReference type="EMBL" id="CP003221">
    <property type="protein sequence ID" value="EGJ50620.1"/>
    <property type="molecule type" value="Genomic_DNA"/>
</dbReference>
<dbReference type="NCBIfam" id="TIGR00433">
    <property type="entry name" value="bioB"/>
    <property type="match status" value="1"/>
</dbReference>
<dbReference type="InterPro" id="IPR006638">
    <property type="entry name" value="Elp3/MiaA/NifB-like_rSAM"/>
</dbReference>
<dbReference type="SFLD" id="SFLDS00029">
    <property type="entry name" value="Radical_SAM"/>
    <property type="match status" value="1"/>
</dbReference>
<dbReference type="InterPro" id="IPR010722">
    <property type="entry name" value="BATS_dom"/>
</dbReference>
<dbReference type="SFLD" id="SFLDG01060">
    <property type="entry name" value="BATS_domain_containing"/>
    <property type="match status" value="1"/>
</dbReference>
<evidence type="ECO:0000256" key="10">
    <source>
        <dbReference type="ARBA" id="ARBA00023004"/>
    </source>
</evidence>
<dbReference type="PIRSF" id="PIRSF001619">
    <property type="entry name" value="Biotin_synth"/>
    <property type="match status" value="1"/>
</dbReference>
<evidence type="ECO:0000256" key="12">
    <source>
        <dbReference type="ARBA" id="ARBA00051157"/>
    </source>
</evidence>
<comment type="cofactor">
    <cofactor evidence="13 14">
        <name>[4Fe-4S] cluster</name>
        <dbReference type="ChEBI" id="CHEBI:49883"/>
    </cofactor>
    <text evidence="13 14">Binds 1 [4Fe-4S] cluster. The cluster is coordinated with 3 cysteines and an exchangeable S-adenosyl-L-methionine.</text>
</comment>
<evidence type="ECO:0000256" key="7">
    <source>
        <dbReference type="ARBA" id="ARBA00022714"/>
    </source>
</evidence>
<evidence type="ECO:0000256" key="8">
    <source>
        <dbReference type="ARBA" id="ARBA00022723"/>
    </source>
</evidence>
<evidence type="ECO:0000313" key="16">
    <source>
        <dbReference type="EMBL" id="EGJ50620.1"/>
    </source>
</evidence>
<keyword evidence="4 13" id="KW-0004">4Fe-4S</keyword>
<dbReference type="InterPro" id="IPR024177">
    <property type="entry name" value="Biotin_synthase"/>
</dbReference>
<evidence type="ECO:0000256" key="3">
    <source>
        <dbReference type="ARBA" id="ARBA00012236"/>
    </source>
</evidence>
<protein>
    <recommendedName>
        <fullName evidence="3 13">Biotin synthase</fullName>
        <ecNumber evidence="3 13">2.8.1.6</ecNumber>
    </recommendedName>
</protein>
<dbReference type="SMART" id="SM00729">
    <property type="entry name" value="Elp3"/>
    <property type="match status" value="1"/>
</dbReference>
<comment type="subunit">
    <text evidence="13">Homodimer.</text>
</comment>
<name>F3YXC2_DESAF</name>
<accession>F3YXC2</accession>
<dbReference type="RefSeq" id="WP_014260329.1">
    <property type="nucleotide sequence ID" value="NC_016629.1"/>
</dbReference>
<sequence>MNTLDVIGGKALEGLLPHAEEIDFLVNLPQERLPELCAWAQRIKEHSLGKTVGFCAIVNAKSGRCEQDCTFCAQAGRYRTGARTHAFIGREGIREAARHALDKGARRFAIVTSGMRPRPEEFAAIVASVAELRALDMLPGVSIGLLDQQELLRLQEAGLACLHHNLETSASFFPRICTTHAYAEDVRTVRDAVALGLNVCSGGIFGLGESWADRVDLALLLRELGVWSVPINFLVPIPGTPLGEQPLLAPEEALRIVAVYRFLLPDRHIRICGGRVQVFGQRRAELLMAGASGIMVGDLLTVHGGDAEEDRKDAERLGMRVE</sequence>
<dbReference type="Pfam" id="PF06968">
    <property type="entry name" value="BATS"/>
    <property type="match status" value="1"/>
</dbReference>
<evidence type="ECO:0000256" key="5">
    <source>
        <dbReference type="ARBA" id="ARBA00022679"/>
    </source>
</evidence>
<dbReference type="InterPro" id="IPR007197">
    <property type="entry name" value="rSAM"/>
</dbReference>
<evidence type="ECO:0000256" key="11">
    <source>
        <dbReference type="ARBA" id="ARBA00023014"/>
    </source>
</evidence>
<keyword evidence="6 13" id="KW-0949">S-adenosyl-L-methionine</keyword>